<evidence type="ECO:0000256" key="2">
    <source>
        <dbReference type="ARBA" id="ARBA00008138"/>
    </source>
</evidence>
<gene>
    <name evidence="7" type="ORF">Acy02nite_40650</name>
</gene>
<keyword evidence="3 6" id="KW-0489">Methyltransferase</keyword>
<comment type="caution">
    <text evidence="7">The sequence shown here is derived from an EMBL/GenBank/DDBJ whole genome shotgun (WGS) entry which is preliminary data.</text>
</comment>
<dbReference type="PANTHER" id="PTHR43619">
    <property type="entry name" value="S-ADENOSYL-L-METHIONINE-DEPENDENT METHYLTRANSFERASE YKTD-RELATED"/>
    <property type="match status" value="1"/>
</dbReference>
<reference evidence="7" key="1">
    <citation type="submission" date="2021-01" db="EMBL/GenBank/DDBJ databases">
        <title>Whole genome shotgun sequence of Actinoplanes cyaneus NBRC 14990.</title>
        <authorList>
            <person name="Komaki H."/>
            <person name="Tamura T."/>
        </authorList>
    </citation>
    <scope>NUCLEOTIDE SEQUENCE</scope>
    <source>
        <strain evidence="7">NBRC 14990</strain>
    </source>
</reference>
<dbReference type="GO" id="GO:0008168">
    <property type="term" value="F:methyltransferase activity"/>
    <property type="evidence" value="ECO:0007669"/>
    <property type="project" value="UniProtKB-UniRule"/>
</dbReference>
<dbReference type="NCBIfam" id="TIGR00027">
    <property type="entry name" value="mthyl_TIGR00027"/>
    <property type="match status" value="1"/>
</dbReference>
<comment type="function">
    <text evidence="1 6">Exhibits S-adenosyl-L-methionine-dependent methyltransferase activity.</text>
</comment>
<keyword evidence="4" id="KW-0808">Transferase</keyword>
<evidence type="ECO:0000256" key="3">
    <source>
        <dbReference type="ARBA" id="ARBA00022603"/>
    </source>
</evidence>
<dbReference type="Proteomes" id="UP000619479">
    <property type="component" value="Unassembled WGS sequence"/>
</dbReference>
<evidence type="ECO:0000313" key="8">
    <source>
        <dbReference type="Proteomes" id="UP000619479"/>
    </source>
</evidence>
<dbReference type="SUPFAM" id="SSF53335">
    <property type="entry name" value="S-adenosyl-L-methionine-dependent methyltransferases"/>
    <property type="match status" value="1"/>
</dbReference>
<organism evidence="7 8">
    <name type="scientific">Actinoplanes cyaneus</name>
    <dbReference type="NCBI Taxonomy" id="52696"/>
    <lineage>
        <taxon>Bacteria</taxon>
        <taxon>Bacillati</taxon>
        <taxon>Actinomycetota</taxon>
        <taxon>Actinomycetes</taxon>
        <taxon>Micromonosporales</taxon>
        <taxon>Micromonosporaceae</taxon>
        <taxon>Actinoplanes</taxon>
    </lineage>
</organism>
<protein>
    <recommendedName>
        <fullName evidence="6">S-adenosyl-L-methionine-dependent methyltransferase</fullName>
        <ecNumber evidence="6">2.1.1.-</ecNumber>
    </recommendedName>
</protein>
<dbReference type="PANTHER" id="PTHR43619:SF2">
    <property type="entry name" value="S-ADENOSYL-L-METHIONINE-DEPENDENT METHYLTRANSFERASES SUPERFAMILY PROTEIN"/>
    <property type="match status" value="1"/>
</dbReference>
<evidence type="ECO:0000256" key="6">
    <source>
        <dbReference type="RuleBase" id="RU362030"/>
    </source>
</evidence>
<sequence>MARTALWTAAARARESRRPDRLFSDPFAAGLAGDEGVACLSYFHTPRAAADGNPVLPIRTRWFDDFLAAAHGTQMVGLGVGLDTRAHRLSWPAGAELYEVDQPHVLAYKEERLRRAGALPRCRVRPVAADLRDDWVAALLAAGFDPARPTVWFAEGVLFYLPEKPAARILTEAARLSAPASRIAFDLVGTGVFRLPYMRTLLDRLAAAGSPWRFGTDDPAAFTAGTGWRVDRIVEPGAPGAAYGRWPALPPAGPANLPRSYLVAASRPGPATAEPR</sequence>
<comment type="similarity">
    <text evidence="2 6">Belongs to the UPF0677 family.</text>
</comment>
<evidence type="ECO:0000256" key="4">
    <source>
        <dbReference type="ARBA" id="ARBA00022679"/>
    </source>
</evidence>
<keyword evidence="8" id="KW-1185">Reference proteome</keyword>
<dbReference type="EC" id="2.1.1.-" evidence="6"/>
<dbReference type="InterPro" id="IPR007213">
    <property type="entry name" value="Ppm1/Ppm2/Tcmp"/>
</dbReference>
<evidence type="ECO:0000313" key="7">
    <source>
        <dbReference type="EMBL" id="GID66184.1"/>
    </source>
</evidence>
<dbReference type="GO" id="GO:0032259">
    <property type="term" value="P:methylation"/>
    <property type="evidence" value="ECO:0007669"/>
    <property type="project" value="UniProtKB-KW"/>
</dbReference>
<dbReference type="Pfam" id="PF04072">
    <property type="entry name" value="LCM"/>
    <property type="match status" value="1"/>
</dbReference>
<dbReference type="InterPro" id="IPR011610">
    <property type="entry name" value="SAM_mthyl_Trfase_ML2640-like"/>
</dbReference>
<keyword evidence="5 6" id="KW-0949">S-adenosyl-L-methionine</keyword>
<dbReference type="Gene3D" id="3.40.50.150">
    <property type="entry name" value="Vaccinia Virus protein VP39"/>
    <property type="match status" value="1"/>
</dbReference>
<accession>A0A919M877</accession>
<evidence type="ECO:0000256" key="5">
    <source>
        <dbReference type="ARBA" id="ARBA00022691"/>
    </source>
</evidence>
<evidence type="ECO:0000256" key="1">
    <source>
        <dbReference type="ARBA" id="ARBA00003907"/>
    </source>
</evidence>
<dbReference type="AlphaFoldDB" id="A0A919M877"/>
<name>A0A919M877_9ACTN</name>
<dbReference type="InterPro" id="IPR029063">
    <property type="entry name" value="SAM-dependent_MTases_sf"/>
</dbReference>
<dbReference type="EMBL" id="BOMH01000031">
    <property type="protein sequence ID" value="GID66184.1"/>
    <property type="molecule type" value="Genomic_DNA"/>
</dbReference>
<proteinExistence type="inferred from homology"/>